<comment type="caution">
    <text evidence="13">The sequence shown here is derived from an EMBL/GenBank/DDBJ whole genome shotgun (WGS) entry which is preliminary data.</text>
</comment>
<evidence type="ECO:0000313" key="13">
    <source>
        <dbReference type="EMBL" id="PYI66856.1"/>
    </source>
</evidence>
<evidence type="ECO:0000256" key="2">
    <source>
        <dbReference type="ARBA" id="ARBA00004413"/>
    </source>
</evidence>
<dbReference type="Pfam" id="PF01706">
    <property type="entry name" value="FliG_C"/>
    <property type="match status" value="1"/>
</dbReference>
<dbReference type="InterPro" id="IPR011002">
    <property type="entry name" value="FliG_a-hlx"/>
</dbReference>
<evidence type="ECO:0000256" key="8">
    <source>
        <dbReference type="ARBA" id="ARBA00023136"/>
    </source>
</evidence>
<dbReference type="PRINTS" id="PR00954">
    <property type="entry name" value="FLGMOTORFLIG"/>
</dbReference>
<dbReference type="Pfam" id="PF14842">
    <property type="entry name" value="FliG_N"/>
    <property type="match status" value="1"/>
</dbReference>
<evidence type="ECO:0000256" key="3">
    <source>
        <dbReference type="ARBA" id="ARBA00010299"/>
    </source>
</evidence>
<dbReference type="EMBL" id="QJVD01000012">
    <property type="protein sequence ID" value="PYI66856.1"/>
    <property type="molecule type" value="Genomic_DNA"/>
</dbReference>
<dbReference type="NCBIfam" id="TIGR00207">
    <property type="entry name" value="fliG"/>
    <property type="match status" value="1"/>
</dbReference>
<keyword evidence="6" id="KW-0145">Chemotaxis</keyword>
<dbReference type="GO" id="GO:0071973">
    <property type="term" value="P:bacterial-type flagellum-dependent cell motility"/>
    <property type="evidence" value="ECO:0007669"/>
    <property type="project" value="InterPro"/>
</dbReference>
<evidence type="ECO:0000313" key="14">
    <source>
        <dbReference type="Proteomes" id="UP000247832"/>
    </source>
</evidence>
<dbReference type="PANTHER" id="PTHR30534">
    <property type="entry name" value="FLAGELLAR MOTOR SWITCH PROTEIN FLIG"/>
    <property type="match status" value="1"/>
</dbReference>
<comment type="subcellular location">
    <subcellularLocation>
        <location evidence="1">Bacterial flagellum basal body</location>
    </subcellularLocation>
    <subcellularLocation>
        <location evidence="2">Cell membrane</location>
        <topology evidence="2">Peripheral membrane protein</topology>
        <orientation evidence="2">Cytoplasmic side</orientation>
    </subcellularLocation>
</comment>
<dbReference type="RefSeq" id="WP_110501287.1">
    <property type="nucleotide sequence ID" value="NZ_QJVD01000012.1"/>
</dbReference>
<evidence type="ECO:0000256" key="6">
    <source>
        <dbReference type="ARBA" id="ARBA00022500"/>
    </source>
</evidence>
<organism evidence="13 14">
    <name type="scientific">Arthrobacter livingstonensis</name>
    <dbReference type="NCBI Taxonomy" id="670078"/>
    <lineage>
        <taxon>Bacteria</taxon>
        <taxon>Bacillati</taxon>
        <taxon>Actinomycetota</taxon>
        <taxon>Actinomycetes</taxon>
        <taxon>Micrococcales</taxon>
        <taxon>Micrococcaceae</taxon>
        <taxon>Arthrobacter</taxon>
    </lineage>
</organism>
<gene>
    <name evidence="13" type="primary">fliG</name>
    <name evidence="13" type="ORF">CVV68_12215</name>
</gene>
<keyword evidence="5" id="KW-1003">Cell membrane</keyword>
<evidence type="ECO:0000256" key="9">
    <source>
        <dbReference type="ARBA" id="ARBA00023143"/>
    </source>
</evidence>
<sequence>MSAETELNGVQKAAALLMQLSQASAAAVMGHLSEPEAEAVAAEIVKMRRVQADVADSVVDEFHELVVSGRHAALGGRDYAAGLLEASFGAERAAGVMNRLSTKIAGKPFEFLDDADPGQLAALLEGEMPATIALVLAHMRPDRASAALAGLPGDVRTDVAQAIATMGPATPEFVGILAQALKQRALTVVGPRDKMAVIGGIQPLVDILNRSDAVTERALLDELTQRDPVLAEEVRSRMLTFMDLVKLDSQDIQKALRGKEAGTLALAMKGAPAPVQDAIRSNISERNRVLLDAEIEALGPVRASDVEQARADIGRIIRELEEAGEIAVHRGDADEDDYVY</sequence>
<evidence type="ECO:0000256" key="7">
    <source>
        <dbReference type="ARBA" id="ARBA00022779"/>
    </source>
</evidence>
<accession>A0A2V5LX36</accession>
<evidence type="ECO:0000259" key="11">
    <source>
        <dbReference type="Pfam" id="PF14841"/>
    </source>
</evidence>
<dbReference type="Gene3D" id="1.10.220.30">
    <property type="match status" value="3"/>
</dbReference>
<dbReference type="GO" id="GO:0005886">
    <property type="term" value="C:plasma membrane"/>
    <property type="evidence" value="ECO:0007669"/>
    <property type="project" value="UniProtKB-SubCell"/>
</dbReference>
<dbReference type="Pfam" id="PF14841">
    <property type="entry name" value="FliG_M"/>
    <property type="match status" value="1"/>
</dbReference>
<keyword evidence="14" id="KW-1185">Reference proteome</keyword>
<keyword evidence="13" id="KW-0282">Flagellum</keyword>
<name>A0A2V5LX36_9MICC</name>
<evidence type="ECO:0000256" key="5">
    <source>
        <dbReference type="ARBA" id="ARBA00022475"/>
    </source>
</evidence>
<dbReference type="InterPro" id="IPR000090">
    <property type="entry name" value="Flg_Motor_Flig"/>
</dbReference>
<keyword evidence="8" id="KW-0472">Membrane</keyword>
<dbReference type="GO" id="GO:0009425">
    <property type="term" value="C:bacterial-type flagellum basal body"/>
    <property type="evidence" value="ECO:0007669"/>
    <property type="project" value="UniProtKB-SubCell"/>
</dbReference>
<protein>
    <recommendedName>
        <fullName evidence="4">Flagellar motor switch protein FliG</fullName>
    </recommendedName>
</protein>
<dbReference type="OrthoDB" id="9780302at2"/>
<dbReference type="Proteomes" id="UP000247832">
    <property type="component" value="Unassembled WGS sequence"/>
</dbReference>
<dbReference type="InterPro" id="IPR032779">
    <property type="entry name" value="FliG_M"/>
</dbReference>
<proteinExistence type="inferred from homology"/>
<reference evidence="13 14" key="1">
    <citation type="submission" date="2018-05" db="EMBL/GenBank/DDBJ databases">
        <title>Genetic diversity of glacier-inhabiting Cryobacterium bacteria in China and description of Cryobacterium mengkeensis sp. nov. and Arthrobacter glacialis sp. nov.</title>
        <authorList>
            <person name="Liu Q."/>
            <person name="Xin Y.-H."/>
        </authorList>
    </citation>
    <scope>NUCLEOTIDE SEQUENCE [LARGE SCALE GENOMIC DNA]</scope>
    <source>
        <strain evidence="13 14">LI2</strain>
    </source>
</reference>
<dbReference type="SUPFAM" id="SSF48029">
    <property type="entry name" value="FliG"/>
    <property type="match status" value="2"/>
</dbReference>
<keyword evidence="13" id="KW-0969">Cilium</keyword>
<feature type="domain" description="Flagellar motor switch protein FliG C-terminal" evidence="10">
    <location>
        <begin position="222"/>
        <end position="327"/>
    </location>
</feature>
<dbReference type="InterPro" id="IPR023087">
    <property type="entry name" value="Flg_Motor_Flig_C"/>
</dbReference>
<feature type="domain" description="Flagellar motor switch protein FliG middle" evidence="11">
    <location>
        <begin position="117"/>
        <end position="188"/>
    </location>
</feature>
<dbReference type="PANTHER" id="PTHR30534:SF0">
    <property type="entry name" value="FLAGELLAR MOTOR SWITCH PROTEIN FLIG"/>
    <property type="match status" value="1"/>
</dbReference>
<evidence type="ECO:0000256" key="1">
    <source>
        <dbReference type="ARBA" id="ARBA00004117"/>
    </source>
</evidence>
<dbReference type="GO" id="GO:0006935">
    <property type="term" value="P:chemotaxis"/>
    <property type="evidence" value="ECO:0007669"/>
    <property type="project" value="UniProtKB-KW"/>
</dbReference>
<feature type="domain" description="Flagellar motor switch protein FliG N-terminal" evidence="12">
    <location>
        <begin position="6"/>
        <end position="109"/>
    </location>
</feature>
<evidence type="ECO:0000259" key="12">
    <source>
        <dbReference type="Pfam" id="PF14842"/>
    </source>
</evidence>
<dbReference type="GO" id="GO:0003774">
    <property type="term" value="F:cytoskeletal motor activity"/>
    <property type="evidence" value="ECO:0007669"/>
    <property type="project" value="InterPro"/>
</dbReference>
<keyword evidence="7" id="KW-0283">Flagellar rotation</keyword>
<dbReference type="InterPro" id="IPR028263">
    <property type="entry name" value="FliG_N"/>
</dbReference>
<comment type="similarity">
    <text evidence="3">Belongs to the FliG family.</text>
</comment>
<keyword evidence="13" id="KW-0966">Cell projection</keyword>
<keyword evidence="9" id="KW-0975">Bacterial flagellum</keyword>
<evidence type="ECO:0000259" key="10">
    <source>
        <dbReference type="Pfam" id="PF01706"/>
    </source>
</evidence>
<dbReference type="AlphaFoldDB" id="A0A2V5LX36"/>
<evidence type="ECO:0000256" key="4">
    <source>
        <dbReference type="ARBA" id="ARBA00021870"/>
    </source>
</evidence>